<dbReference type="RefSeq" id="WP_267615129.1">
    <property type="nucleotide sequence ID" value="NZ_JAOVZQ010000002.1"/>
</dbReference>
<evidence type="ECO:0000256" key="2">
    <source>
        <dbReference type="ARBA" id="ARBA00022448"/>
    </source>
</evidence>
<dbReference type="PRINTS" id="PR00909">
    <property type="entry name" value="SPERMDNBNDNG"/>
</dbReference>
<protein>
    <recommendedName>
        <fullName evidence="5">Putrescine-binding periplasmic protein</fullName>
    </recommendedName>
</protein>
<dbReference type="Gene3D" id="3.40.190.10">
    <property type="entry name" value="Periplasmic binding protein-like II"/>
    <property type="match status" value="2"/>
</dbReference>
<dbReference type="InterPro" id="IPR006059">
    <property type="entry name" value="SBP"/>
</dbReference>
<dbReference type="Proteomes" id="UP001081283">
    <property type="component" value="Unassembled WGS sequence"/>
</dbReference>
<dbReference type="PIRSF" id="PIRSF019574">
    <property type="entry name" value="Periplasmic_polyamine_BP"/>
    <property type="match status" value="1"/>
</dbReference>
<evidence type="ECO:0000313" key="7">
    <source>
        <dbReference type="EMBL" id="MCY0097036.1"/>
    </source>
</evidence>
<dbReference type="Pfam" id="PF13416">
    <property type="entry name" value="SBP_bac_8"/>
    <property type="match status" value="1"/>
</dbReference>
<name>A0ABT3YMB0_9HYPH</name>
<comment type="caution">
    <text evidence="7">The sequence shown here is derived from an EMBL/GenBank/DDBJ whole genome shotgun (WGS) entry which is preliminary data.</text>
</comment>
<evidence type="ECO:0000256" key="6">
    <source>
        <dbReference type="SAM" id="SignalP"/>
    </source>
</evidence>
<keyword evidence="8" id="KW-1185">Reference proteome</keyword>
<dbReference type="InterPro" id="IPR001188">
    <property type="entry name" value="Sperm_putr-bd"/>
</dbReference>
<keyword evidence="2 5" id="KW-0813">Transport</keyword>
<evidence type="ECO:0000256" key="4">
    <source>
        <dbReference type="ARBA" id="ARBA00022764"/>
    </source>
</evidence>
<proteinExistence type="inferred from homology"/>
<accession>A0ABT3YMB0</accession>
<sequence length="346" mass="38182">MNIKTVAKLASIALTGAMGLSTAASAEGNLRLYNWGDYINPTVIEKFSEEFGVEVTLDTYSTNEELLARLQAGATGYDLVWPSVHMHDVMQKIGLLQKTDVNKMPGFENIDPGSIRSKEDPNAEYCLPYAWGAVGIFYNKEMIPELTSWQQFFDYAAANPGKVTMLDDLRETLGVGLIMTGSSVNSTNPDEIAAAEEYILKQKPNIGAFRYDVIPLVTAGDVAASHYYVGAVLNVNQNPDLLGFVIPEEGATMYQEDICMLESAPNRDNALKFLEFLMRPDISAMNTERLTNGSVNTAAIKLLPPELKDNPSVNPPADVRAKLEIFDDLGKDLRLYTRAWDHVKTN</sequence>
<dbReference type="SUPFAM" id="SSF53850">
    <property type="entry name" value="Periplasmic binding protein-like II"/>
    <property type="match status" value="1"/>
</dbReference>
<gene>
    <name evidence="7" type="ORF">OEG82_23970</name>
</gene>
<evidence type="ECO:0000256" key="1">
    <source>
        <dbReference type="ARBA" id="ARBA00004418"/>
    </source>
</evidence>
<dbReference type="CDD" id="cd13590">
    <property type="entry name" value="PBP2_PotD_PotF_like"/>
    <property type="match status" value="1"/>
</dbReference>
<organism evidence="7 8">
    <name type="scientific">Hoeflea ulvae</name>
    <dbReference type="NCBI Taxonomy" id="2983764"/>
    <lineage>
        <taxon>Bacteria</taxon>
        <taxon>Pseudomonadati</taxon>
        <taxon>Pseudomonadota</taxon>
        <taxon>Alphaproteobacteria</taxon>
        <taxon>Hyphomicrobiales</taxon>
        <taxon>Rhizobiaceae</taxon>
        <taxon>Hoeflea</taxon>
    </lineage>
</organism>
<comment type="subcellular location">
    <subcellularLocation>
        <location evidence="1 5">Periplasm</location>
    </subcellularLocation>
</comment>
<comment type="similarity">
    <text evidence="5">Belongs to the bacterial solute-binding protein PotD/PotF family.</text>
</comment>
<evidence type="ECO:0000256" key="3">
    <source>
        <dbReference type="ARBA" id="ARBA00022729"/>
    </source>
</evidence>
<keyword evidence="3 6" id="KW-0732">Signal</keyword>
<evidence type="ECO:0000313" key="8">
    <source>
        <dbReference type="Proteomes" id="UP001081283"/>
    </source>
</evidence>
<keyword evidence="4 5" id="KW-0574">Periplasm</keyword>
<feature type="chain" id="PRO_5045408976" description="Putrescine-binding periplasmic protein" evidence="6">
    <location>
        <begin position="27"/>
        <end position="346"/>
    </location>
</feature>
<dbReference type="EMBL" id="JAOVZQ010000002">
    <property type="protein sequence ID" value="MCY0097036.1"/>
    <property type="molecule type" value="Genomic_DNA"/>
</dbReference>
<dbReference type="PANTHER" id="PTHR30222:SF17">
    <property type="entry name" value="SPERMIDINE_PUTRESCINE-BINDING PERIPLASMIC PROTEIN"/>
    <property type="match status" value="1"/>
</dbReference>
<dbReference type="PANTHER" id="PTHR30222">
    <property type="entry name" value="SPERMIDINE/PUTRESCINE-BINDING PERIPLASMIC PROTEIN"/>
    <property type="match status" value="1"/>
</dbReference>
<comment type="function">
    <text evidence="5">Required for the activity of the bacterial periplasmic transport system of putrescine.</text>
</comment>
<feature type="signal peptide" evidence="6">
    <location>
        <begin position="1"/>
        <end position="26"/>
    </location>
</feature>
<reference evidence="7" key="1">
    <citation type="submission" date="2022-10" db="EMBL/GenBank/DDBJ databases">
        <title>Hoeflea sp. J2-29, isolated from marine algae.</title>
        <authorList>
            <person name="Kristyanto S."/>
            <person name="Kim J.M."/>
            <person name="Jeon C.O."/>
        </authorList>
    </citation>
    <scope>NUCLEOTIDE SEQUENCE</scope>
    <source>
        <strain evidence="7">J2-29</strain>
    </source>
</reference>
<evidence type="ECO:0000256" key="5">
    <source>
        <dbReference type="PIRNR" id="PIRNR019574"/>
    </source>
</evidence>